<dbReference type="OMA" id="TFSCTFP"/>
<dbReference type="InterPro" id="IPR029058">
    <property type="entry name" value="AB_hydrolase_fold"/>
</dbReference>
<dbReference type="PANTHER" id="PTHR43798">
    <property type="entry name" value="MONOACYLGLYCEROL LIPASE"/>
    <property type="match status" value="1"/>
</dbReference>
<reference evidence="4 5" key="1">
    <citation type="journal article" date="2008" name="Nature">
        <title>Genome analysis of the platypus reveals unique signatures of evolution.</title>
        <authorList>
            <person name="Warren W.C."/>
            <person name="Hillier L.W."/>
            <person name="Marshall Graves J.A."/>
            <person name="Birney E."/>
            <person name="Ponting C.P."/>
            <person name="Grutzner F."/>
            <person name="Belov K."/>
            <person name="Miller W."/>
            <person name="Clarke L."/>
            <person name="Chinwalla A.T."/>
            <person name="Yang S.P."/>
            <person name="Heger A."/>
            <person name="Locke D.P."/>
            <person name="Miethke P."/>
            <person name="Waters P.D."/>
            <person name="Veyrunes F."/>
            <person name="Fulton L."/>
            <person name="Fulton B."/>
            <person name="Graves T."/>
            <person name="Wallis J."/>
            <person name="Puente X.S."/>
            <person name="Lopez-Otin C."/>
            <person name="Ordonez G.R."/>
            <person name="Eichler E.E."/>
            <person name="Chen L."/>
            <person name="Cheng Z."/>
            <person name="Deakin J.E."/>
            <person name="Alsop A."/>
            <person name="Thompson K."/>
            <person name="Kirby P."/>
            <person name="Papenfuss A.T."/>
            <person name="Wakefield M.J."/>
            <person name="Olender T."/>
            <person name="Lancet D."/>
            <person name="Huttley G.A."/>
            <person name="Smit A.F."/>
            <person name="Pask A."/>
            <person name="Temple-Smith P."/>
            <person name="Batzer M.A."/>
            <person name="Walker J.A."/>
            <person name="Konkel M.K."/>
            <person name="Harris R.S."/>
            <person name="Whittington C.M."/>
            <person name="Wong E.S."/>
            <person name="Gemmell N.J."/>
            <person name="Buschiazzo E."/>
            <person name="Vargas Jentzsch I.M."/>
            <person name="Merkel A."/>
            <person name="Schmitz J."/>
            <person name="Zemann A."/>
            <person name="Churakov G."/>
            <person name="Kriegs J.O."/>
            <person name="Brosius J."/>
            <person name="Murchison E.P."/>
            <person name="Sachidanandam R."/>
            <person name="Smith C."/>
            <person name="Hannon G.J."/>
            <person name="Tsend-Ayush E."/>
            <person name="McMillan D."/>
            <person name="Attenborough R."/>
            <person name="Rens W."/>
            <person name="Ferguson-Smith M."/>
            <person name="Lefevre C.M."/>
            <person name="Sharp J.A."/>
            <person name="Nicholas K.R."/>
            <person name="Ray D.A."/>
            <person name="Kube M."/>
            <person name="Reinhardt R."/>
            <person name="Pringle T.H."/>
            <person name="Taylor J."/>
            <person name="Jones R.C."/>
            <person name="Nixon B."/>
            <person name="Dacheux J.L."/>
            <person name="Niwa H."/>
            <person name="Sekita Y."/>
            <person name="Huang X."/>
            <person name="Stark A."/>
            <person name="Kheradpour P."/>
            <person name="Kellis M."/>
            <person name="Flicek P."/>
            <person name="Chen Y."/>
            <person name="Webber C."/>
            <person name="Hardison R."/>
            <person name="Nelson J."/>
            <person name="Hallsworth-Pepin K."/>
            <person name="Delehaunty K."/>
            <person name="Markovic C."/>
            <person name="Minx P."/>
            <person name="Feng Y."/>
            <person name="Kremitzki C."/>
            <person name="Mitreva M."/>
            <person name="Glasscock J."/>
            <person name="Wylie T."/>
            <person name="Wohldmann P."/>
            <person name="Thiru P."/>
            <person name="Nhan M.N."/>
            <person name="Pohl C.S."/>
            <person name="Smith S.M."/>
            <person name="Hou S."/>
            <person name="Nefedov M."/>
            <person name="de Jong P.J."/>
            <person name="Renfree M.B."/>
            <person name="Mardis E.R."/>
            <person name="Wilson R.K."/>
        </authorList>
    </citation>
    <scope>NUCLEOTIDE SEQUENCE [LARGE SCALE GENOMIC DNA]</scope>
    <source>
        <strain evidence="4 5">Glennie</strain>
    </source>
</reference>
<evidence type="ECO:0000313" key="4">
    <source>
        <dbReference type="Ensembl" id="ENSOANP00000002984.2"/>
    </source>
</evidence>
<evidence type="ECO:0000259" key="3">
    <source>
        <dbReference type="Pfam" id="PF00561"/>
    </source>
</evidence>
<dbReference type="GeneTree" id="ENSGT00530000063960"/>
<name>F7EZC8_ORNAN</name>
<dbReference type="AlphaFoldDB" id="F7EZC8"/>
<evidence type="ECO:0000256" key="1">
    <source>
        <dbReference type="ARBA" id="ARBA00008645"/>
    </source>
</evidence>
<protein>
    <recommendedName>
        <fullName evidence="3">AB hydrolase-1 domain-containing protein</fullName>
    </recommendedName>
</protein>
<dbReference type="Proteomes" id="UP000002279">
    <property type="component" value="Chromosome 14"/>
</dbReference>
<dbReference type="STRING" id="9258.ENSOANP00000002984"/>
<keyword evidence="2" id="KW-0378">Hydrolase</keyword>
<dbReference type="eggNOG" id="KOG1454">
    <property type="taxonomic scope" value="Eukaryota"/>
</dbReference>
<dbReference type="FunCoup" id="F7EZC8">
    <property type="interactions" value="6"/>
</dbReference>
<evidence type="ECO:0000256" key="2">
    <source>
        <dbReference type="ARBA" id="ARBA00022801"/>
    </source>
</evidence>
<accession>F7EZC8</accession>
<keyword evidence="5" id="KW-1185">Reference proteome</keyword>
<dbReference type="InterPro" id="IPR000073">
    <property type="entry name" value="AB_hydrolase_1"/>
</dbReference>
<dbReference type="Pfam" id="PF00561">
    <property type="entry name" value="Abhydrolase_1"/>
    <property type="match status" value="1"/>
</dbReference>
<reference evidence="4" key="2">
    <citation type="submission" date="2025-08" db="UniProtKB">
        <authorList>
            <consortium name="Ensembl"/>
        </authorList>
    </citation>
    <scope>IDENTIFICATION</scope>
    <source>
        <strain evidence="4">Glennie</strain>
    </source>
</reference>
<dbReference type="Ensembl" id="ENSOANT00000002985.2">
    <property type="protein sequence ID" value="ENSOANP00000002984.2"/>
    <property type="gene ID" value="ENSOANG00000001881.2"/>
</dbReference>
<organism evidence="4 5">
    <name type="scientific">Ornithorhynchus anatinus</name>
    <name type="common">Duckbill platypus</name>
    <dbReference type="NCBI Taxonomy" id="9258"/>
    <lineage>
        <taxon>Eukaryota</taxon>
        <taxon>Metazoa</taxon>
        <taxon>Chordata</taxon>
        <taxon>Craniata</taxon>
        <taxon>Vertebrata</taxon>
        <taxon>Euteleostomi</taxon>
        <taxon>Mammalia</taxon>
        <taxon>Monotremata</taxon>
        <taxon>Ornithorhynchidae</taxon>
        <taxon>Ornithorhynchus</taxon>
    </lineage>
</organism>
<dbReference type="InterPro" id="IPR050266">
    <property type="entry name" value="AB_hydrolase_sf"/>
</dbReference>
<dbReference type="InParanoid" id="F7EZC8"/>
<dbReference type="PANTHER" id="PTHR43798:SF14">
    <property type="entry name" value="SERINE HYDROLASE-LIKE PROTEIN DDB_G0286239"/>
    <property type="match status" value="1"/>
</dbReference>
<reference evidence="4" key="3">
    <citation type="submission" date="2025-09" db="UniProtKB">
        <authorList>
            <consortium name="Ensembl"/>
        </authorList>
    </citation>
    <scope>IDENTIFICATION</scope>
    <source>
        <strain evidence="4">Glennie</strain>
    </source>
</reference>
<evidence type="ECO:0000313" key="5">
    <source>
        <dbReference type="Proteomes" id="UP000002279"/>
    </source>
</evidence>
<dbReference type="Bgee" id="ENSOANG00000001881">
    <property type="expression patterns" value="Expressed in testis"/>
</dbReference>
<dbReference type="SUPFAM" id="SSF53474">
    <property type="entry name" value="alpha/beta-Hydrolases"/>
    <property type="match status" value="1"/>
</dbReference>
<dbReference type="GO" id="GO:0016787">
    <property type="term" value="F:hydrolase activity"/>
    <property type="evidence" value="ECO:0000318"/>
    <property type="project" value="GO_Central"/>
</dbReference>
<dbReference type="HOGENOM" id="CLU_020336_8_3_1"/>
<sequence>MHFYPALSGMFRELKISVPWGHIATKAWGSSLGRPVLCLHGWLDNVNTFNRLIPLLPPGFHYVAMDFGGHGLSSHRATGFPYHFEDFVSEVLRVVTCESAVQAGESSLRVSHRPLGLTRLSQPQTLLWSFGGQEEEGKKGMFSCLFPEMVDKLILLDSLPFILETKEIEHLLSYRRKAIEHILQVEATQCRPPTTLGLPDMLESLNPHFAEEVTEAQRSEGICPRSHGKQVLRPGLEPRSFWLPGP</sequence>
<proteinExistence type="inferred from homology"/>
<dbReference type="Gene3D" id="3.40.50.1820">
    <property type="entry name" value="alpha/beta hydrolase"/>
    <property type="match status" value="1"/>
</dbReference>
<comment type="similarity">
    <text evidence="1">Belongs to the AB hydrolase superfamily.</text>
</comment>
<feature type="domain" description="AB hydrolase-1" evidence="3">
    <location>
        <begin position="35"/>
        <end position="94"/>
    </location>
</feature>